<feature type="binding site" evidence="8">
    <location>
        <position position="58"/>
    </location>
    <ligand>
        <name>[4Fe-4S] cluster</name>
        <dbReference type="ChEBI" id="CHEBI:49883"/>
        <label>1</label>
    </ligand>
</feature>
<dbReference type="GO" id="GO:0046872">
    <property type="term" value="F:metal ion binding"/>
    <property type="evidence" value="ECO:0007669"/>
    <property type="project" value="UniProtKB-KW"/>
</dbReference>
<dbReference type="Gene3D" id="3.20.20.70">
    <property type="entry name" value="Aldolase class I"/>
    <property type="match status" value="1"/>
</dbReference>
<feature type="binding site" evidence="8">
    <location>
        <position position="73"/>
    </location>
    <ligand>
        <name>[4Fe-4S] cluster</name>
        <dbReference type="ChEBI" id="CHEBI:49883"/>
        <label>2</label>
        <note>4Fe-4S-S-AdoMet</note>
    </ligand>
</feature>
<evidence type="ECO:0000256" key="1">
    <source>
        <dbReference type="ARBA" id="ARBA00022485"/>
    </source>
</evidence>
<dbReference type="InterPro" id="IPR003698">
    <property type="entry name" value="Lipoyl_synth"/>
</dbReference>
<evidence type="ECO:0000256" key="5">
    <source>
        <dbReference type="ARBA" id="ARBA00023004"/>
    </source>
</evidence>
<dbReference type="SMART" id="SM00729">
    <property type="entry name" value="Elp3"/>
    <property type="match status" value="1"/>
</dbReference>
<feature type="domain" description="Radical SAM core" evidence="9">
    <location>
        <begin position="59"/>
        <end position="284"/>
    </location>
</feature>
<dbReference type="InterPro" id="IPR058240">
    <property type="entry name" value="rSAM_sf"/>
</dbReference>
<evidence type="ECO:0000256" key="6">
    <source>
        <dbReference type="ARBA" id="ARBA00023014"/>
    </source>
</evidence>
<keyword evidence="5 8" id="KW-0408">Iron</keyword>
<dbReference type="SFLD" id="SFLDS00029">
    <property type="entry name" value="Radical_SAM"/>
    <property type="match status" value="1"/>
</dbReference>
<sequence>MLPTASEPADRHITKRKPEWLRVQLPRDSRFSRLGSMLNGLGLSTVCRSARCPNICECFSTGTATFLILGDVCTRSCAFCNIASGSQPAPPMEDEPARVSKAVGQMGLTYAVITSVSRDDLPDGGAGHFARVISQLKQEIPGLTVETLIPDFQGREESLATVLTSGVDVLNHNLETVPELYPRVRPQAAYHRSLELLDRAKAWSISSANGQFSALRTKSGLILGLGETRNQLRRVMADLASVGCDILTMGQYLAPSARHHPVMRWLPPEEFSELAEIARKEGIPTVFSAPLVRSSYHAHEVASAEATR</sequence>
<dbReference type="SFLD" id="SFLDF00271">
    <property type="entry name" value="lipoyl_synthase"/>
    <property type="match status" value="1"/>
</dbReference>
<dbReference type="RefSeq" id="WP_092118559.1">
    <property type="nucleotide sequence ID" value="NZ_FMXO01000006.1"/>
</dbReference>
<dbReference type="CDD" id="cd01335">
    <property type="entry name" value="Radical_SAM"/>
    <property type="match status" value="1"/>
</dbReference>
<dbReference type="NCBIfam" id="TIGR00510">
    <property type="entry name" value="lipA"/>
    <property type="match status" value="1"/>
</dbReference>
<dbReference type="Pfam" id="PF16881">
    <property type="entry name" value="LIAS_N"/>
    <property type="match status" value="1"/>
</dbReference>
<evidence type="ECO:0000256" key="4">
    <source>
        <dbReference type="ARBA" id="ARBA00022723"/>
    </source>
</evidence>
<dbReference type="Proteomes" id="UP000198771">
    <property type="component" value="Unassembled WGS sequence"/>
</dbReference>
<keyword evidence="6 8" id="KW-0411">Iron-sulfur</keyword>
<dbReference type="PIRSF" id="PIRSF005963">
    <property type="entry name" value="Lipoyl_synth"/>
    <property type="match status" value="1"/>
</dbReference>
<accession>A0A1G6BX47</accession>
<dbReference type="PANTHER" id="PTHR10949">
    <property type="entry name" value="LIPOYL SYNTHASE"/>
    <property type="match status" value="1"/>
</dbReference>
<comment type="similarity">
    <text evidence="8">Belongs to the radical SAM superfamily. Lipoyl synthase family.</text>
</comment>
<organism evidence="10 11">
    <name type="scientific">Desulfonatronum thiosulfatophilum</name>
    <dbReference type="NCBI Taxonomy" id="617002"/>
    <lineage>
        <taxon>Bacteria</taxon>
        <taxon>Pseudomonadati</taxon>
        <taxon>Thermodesulfobacteriota</taxon>
        <taxon>Desulfovibrionia</taxon>
        <taxon>Desulfovibrionales</taxon>
        <taxon>Desulfonatronaceae</taxon>
        <taxon>Desulfonatronum</taxon>
    </lineage>
</organism>
<reference evidence="10 11" key="1">
    <citation type="submission" date="2016-10" db="EMBL/GenBank/DDBJ databases">
        <authorList>
            <person name="de Groot N.N."/>
        </authorList>
    </citation>
    <scope>NUCLEOTIDE SEQUENCE [LARGE SCALE GENOMIC DNA]</scope>
    <source>
        <strain evidence="10 11">ASO4-2</strain>
    </source>
</reference>
<dbReference type="GO" id="GO:0016992">
    <property type="term" value="F:lipoate synthase activity"/>
    <property type="evidence" value="ECO:0007669"/>
    <property type="project" value="UniProtKB-UniRule"/>
</dbReference>
<keyword evidence="8" id="KW-0963">Cytoplasm</keyword>
<feature type="binding site" evidence="8">
    <location>
        <position position="52"/>
    </location>
    <ligand>
        <name>[4Fe-4S] cluster</name>
        <dbReference type="ChEBI" id="CHEBI:49883"/>
        <label>1</label>
    </ligand>
</feature>
<keyword evidence="11" id="KW-1185">Reference proteome</keyword>
<feature type="binding site" evidence="8">
    <location>
        <position position="80"/>
    </location>
    <ligand>
        <name>[4Fe-4S] cluster</name>
        <dbReference type="ChEBI" id="CHEBI:49883"/>
        <label>2</label>
        <note>4Fe-4S-S-AdoMet</note>
    </ligand>
</feature>
<dbReference type="STRING" id="617002.SAMN05660653_01179"/>
<gene>
    <name evidence="8" type="primary">lipA</name>
    <name evidence="10" type="ORF">SAMN05660653_01179</name>
</gene>
<name>A0A1G6BX47_9BACT</name>
<feature type="binding site" evidence="8">
    <location>
        <position position="77"/>
    </location>
    <ligand>
        <name>[4Fe-4S] cluster</name>
        <dbReference type="ChEBI" id="CHEBI:49883"/>
        <label>2</label>
        <note>4Fe-4S-S-AdoMet</note>
    </ligand>
</feature>
<dbReference type="SFLD" id="SFLDG01058">
    <property type="entry name" value="lipoyl_synthase_like"/>
    <property type="match status" value="1"/>
</dbReference>
<evidence type="ECO:0000256" key="3">
    <source>
        <dbReference type="ARBA" id="ARBA00022691"/>
    </source>
</evidence>
<evidence type="ECO:0000256" key="7">
    <source>
        <dbReference type="ARBA" id="ARBA00047326"/>
    </source>
</evidence>
<dbReference type="GO" id="GO:0009249">
    <property type="term" value="P:protein lipoylation"/>
    <property type="evidence" value="ECO:0007669"/>
    <property type="project" value="UniProtKB-UniRule"/>
</dbReference>
<comment type="catalytic activity">
    <reaction evidence="7 8">
        <text>[[Fe-S] cluster scaffold protein carrying a second [4Fe-4S](2+) cluster] + N(6)-octanoyl-L-lysyl-[protein] + 2 oxidized [2Fe-2S]-[ferredoxin] + 2 S-adenosyl-L-methionine + 4 H(+) = [[Fe-S] cluster scaffold protein] + N(6)-[(R)-dihydrolipoyl]-L-lysyl-[protein] + 4 Fe(3+) + 2 hydrogen sulfide + 2 5'-deoxyadenosine + 2 L-methionine + 2 reduced [2Fe-2S]-[ferredoxin]</text>
        <dbReference type="Rhea" id="RHEA:16585"/>
        <dbReference type="Rhea" id="RHEA-COMP:9928"/>
        <dbReference type="Rhea" id="RHEA-COMP:10000"/>
        <dbReference type="Rhea" id="RHEA-COMP:10001"/>
        <dbReference type="Rhea" id="RHEA-COMP:10475"/>
        <dbReference type="Rhea" id="RHEA-COMP:14568"/>
        <dbReference type="Rhea" id="RHEA-COMP:14569"/>
        <dbReference type="ChEBI" id="CHEBI:15378"/>
        <dbReference type="ChEBI" id="CHEBI:17319"/>
        <dbReference type="ChEBI" id="CHEBI:29034"/>
        <dbReference type="ChEBI" id="CHEBI:29919"/>
        <dbReference type="ChEBI" id="CHEBI:33722"/>
        <dbReference type="ChEBI" id="CHEBI:33737"/>
        <dbReference type="ChEBI" id="CHEBI:33738"/>
        <dbReference type="ChEBI" id="CHEBI:57844"/>
        <dbReference type="ChEBI" id="CHEBI:59789"/>
        <dbReference type="ChEBI" id="CHEBI:78809"/>
        <dbReference type="ChEBI" id="CHEBI:83100"/>
        <dbReference type="EC" id="2.8.1.8"/>
    </reaction>
</comment>
<dbReference type="EC" id="2.8.1.8" evidence="8"/>
<evidence type="ECO:0000259" key="9">
    <source>
        <dbReference type="PROSITE" id="PS51918"/>
    </source>
</evidence>
<evidence type="ECO:0000256" key="8">
    <source>
        <dbReference type="HAMAP-Rule" id="MF_00206"/>
    </source>
</evidence>
<evidence type="ECO:0000256" key="2">
    <source>
        <dbReference type="ARBA" id="ARBA00022679"/>
    </source>
</evidence>
<dbReference type="AlphaFoldDB" id="A0A1G6BX47"/>
<dbReference type="NCBIfam" id="NF004019">
    <property type="entry name" value="PRK05481.1"/>
    <property type="match status" value="1"/>
</dbReference>
<dbReference type="UniPathway" id="UPA00538">
    <property type="reaction ID" value="UER00593"/>
</dbReference>
<dbReference type="InterPro" id="IPR031691">
    <property type="entry name" value="LIAS_N"/>
</dbReference>
<dbReference type="Pfam" id="PF04055">
    <property type="entry name" value="Radical_SAM"/>
    <property type="match status" value="1"/>
</dbReference>
<evidence type="ECO:0000313" key="10">
    <source>
        <dbReference type="EMBL" id="SDB25117.1"/>
    </source>
</evidence>
<dbReference type="PANTHER" id="PTHR10949:SF0">
    <property type="entry name" value="LIPOYL SYNTHASE, MITOCHONDRIAL"/>
    <property type="match status" value="1"/>
</dbReference>
<proteinExistence type="inferred from homology"/>
<comment type="cofactor">
    <cofactor evidence="8">
        <name>[4Fe-4S] cluster</name>
        <dbReference type="ChEBI" id="CHEBI:49883"/>
    </cofactor>
    <text evidence="8">Binds 2 [4Fe-4S] clusters per subunit. One cluster is coordinated with 3 cysteines and an exchangeable S-adenosyl-L-methionine.</text>
</comment>
<keyword evidence="1 8" id="KW-0004">4Fe-4S</keyword>
<dbReference type="InterPro" id="IPR007197">
    <property type="entry name" value="rSAM"/>
</dbReference>
<dbReference type="SUPFAM" id="SSF102114">
    <property type="entry name" value="Radical SAM enzymes"/>
    <property type="match status" value="1"/>
</dbReference>
<dbReference type="GO" id="GO:0051539">
    <property type="term" value="F:4 iron, 4 sulfur cluster binding"/>
    <property type="evidence" value="ECO:0007669"/>
    <property type="project" value="UniProtKB-UniRule"/>
</dbReference>
<dbReference type="InterPro" id="IPR013785">
    <property type="entry name" value="Aldolase_TIM"/>
</dbReference>
<comment type="function">
    <text evidence="8">Catalyzes the radical-mediated insertion of two sulfur atoms into the C-6 and C-8 positions of the octanoyl moiety bound to the lipoyl domains of lipoate-dependent enzymes, thereby converting the octanoylated domains into lipoylated derivatives.</text>
</comment>
<comment type="pathway">
    <text evidence="8">Protein modification; protein lipoylation via endogenous pathway; protein N(6)-(lipoyl)lysine from octanoyl-[acyl-carrier-protein]: step 2/2.</text>
</comment>
<dbReference type="PROSITE" id="PS51918">
    <property type="entry name" value="RADICAL_SAM"/>
    <property type="match status" value="1"/>
</dbReference>
<keyword evidence="3 8" id="KW-0949">S-adenosyl-L-methionine</keyword>
<evidence type="ECO:0000313" key="11">
    <source>
        <dbReference type="Proteomes" id="UP000198771"/>
    </source>
</evidence>
<dbReference type="NCBIfam" id="NF009544">
    <property type="entry name" value="PRK12928.1"/>
    <property type="match status" value="1"/>
</dbReference>
<dbReference type="HAMAP" id="MF_00206">
    <property type="entry name" value="Lipoyl_synth"/>
    <property type="match status" value="1"/>
</dbReference>
<dbReference type="EMBL" id="FMXO01000006">
    <property type="protein sequence ID" value="SDB25117.1"/>
    <property type="molecule type" value="Genomic_DNA"/>
</dbReference>
<feature type="binding site" evidence="8">
    <location>
        <position position="295"/>
    </location>
    <ligand>
        <name>[4Fe-4S] cluster</name>
        <dbReference type="ChEBI" id="CHEBI:49883"/>
        <label>1</label>
    </ligand>
</feature>
<protein>
    <recommendedName>
        <fullName evidence="8">Lipoyl synthase</fullName>
        <ecNumber evidence="8">2.8.1.8</ecNumber>
    </recommendedName>
    <alternativeName>
        <fullName evidence="8">Lip-syn</fullName>
        <shortName evidence="8">LS</shortName>
    </alternativeName>
    <alternativeName>
        <fullName evidence="8">Lipoate synthase</fullName>
    </alternativeName>
    <alternativeName>
        <fullName evidence="8">Lipoic acid synthase</fullName>
    </alternativeName>
    <alternativeName>
        <fullName evidence="8">Sulfur insertion protein LipA</fullName>
    </alternativeName>
</protein>
<keyword evidence="4 8" id="KW-0479">Metal-binding</keyword>
<feature type="binding site" evidence="8">
    <location>
        <position position="47"/>
    </location>
    <ligand>
        <name>[4Fe-4S] cluster</name>
        <dbReference type="ChEBI" id="CHEBI:49883"/>
        <label>1</label>
    </ligand>
</feature>
<keyword evidence="2 8" id="KW-0808">Transferase</keyword>
<dbReference type="GO" id="GO:0005737">
    <property type="term" value="C:cytoplasm"/>
    <property type="evidence" value="ECO:0007669"/>
    <property type="project" value="UniProtKB-SubCell"/>
</dbReference>
<comment type="subcellular location">
    <subcellularLocation>
        <location evidence="8">Cytoplasm</location>
    </subcellularLocation>
</comment>
<dbReference type="OrthoDB" id="9787898at2"/>
<dbReference type="InterPro" id="IPR006638">
    <property type="entry name" value="Elp3/MiaA/NifB-like_rSAM"/>
</dbReference>